<evidence type="ECO:0000256" key="6">
    <source>
        <dbReference type="ARBA" id="ARBA00023315"/>
    </source>
</evidence>
<dbReference type="InterPro" id="IPR004960">
    <property type="entry name" value="LipA_acyltrans"/>
</dbReference>
<evidence type="ECO:0000256" key="2">
    <source>
        <dbReference type="ARBA" id="ARBA00022475"/>
    </source>
</evidence>
<comment type="caution">
    <text evidence="7">The sequence shown here is derived from an EMBL/GenBank/DDBJ whole genome shotgun (WGS) entry which is preliminary data.</text>
</comment>
<evidence type="ECO:0000313" key="7">
    <source>
        <dbReference type="EMBL" id="MFC0214700.1"/>
    </source>
</evidence>
<evidence type="ECO:0000256" key="1">
    <source>
        <dbReference type="ARBA" id="ARBA00004533"/>
    </source>
</evidence>
<evidence type="ECO:0000256" key="4">
    <source>
        <dbReference type="ARBA" id="ARBA00022679"/>
    </source>
</evidence>
<gene>
    <name evidence="7" type="ORF">ACFFK0_20035</name>
</gene>
<sequence>MYDWIGLLTRSERVHRALFRLAGWLPPRLLEAVLASAGRLVYRMLGAKTRSAIETNMRNMLGAEASGYVPGFARTYMANVAVTMYELLIGVYGLPRLRERGRLAGKFGVEGEHRLEEALQAGKGAIVYTPHTGNFFYAYWYLSQRYDCLTVATAQSPELHPIYMKFKELGCRGFDYDITPPIELIRSLRRHVAGGGVVFLLGDFYRPAFPKTEWFGRPTRAPEGAALLGIEQKVPIVPLHASRMKGLRHRLRFGVPLMLHERFGRHERAAATIALNAELERIIRADPTQWFYWFNANERWEEAEGPHDEHAGEQAAEFAG</sequence>
<organism evidence="7 8">
    <name type="scientific">Paenibacillus chartarius</name>
    <dbReference type="NCBI Taxonomy" id="747481"/>
    <lineage>
        <taxon>Bacteria</taxon>
        <taxon>Bacillati</taxon>
        <taxon>Bacillota</taxon>
        <taxon>Bacilli</taxon>
        <taxon>Bacillales</taxon>
        <taxon>Paenibacillaceae</taxon>
        <taxon>Paenibacillus</taxon>
    </lineage>
</organism>
<keyword evidence="6 7" id="KW-0012">Acyltransferase</keyword>
<keyword evidence="4" id="KW-0808">Transferase</keyword>
<dbReference type="RefSeq" id="WP_377472110.1">
    <property type="nucleotide sequence ID" value="NZ_JBHLWN010000077.1"/>
</dbReference>
<keyword evidence="5" id="KW-0472">Membrane</keyword>
<dbReference type="CDD" id="cd07984">
    <property type="entry name" value="LPLAT_LABLAT-like"/>
    <property type="match status" value="1"/>
</dbReference>
<dbReference type="EMBL" id="JBHLWN010000077">
    <property type="protein sequence ID" value="MFC0214700.1"/>
    <property type="molecule type" value="Genomic_DNA"/>
</dbReference>
<evidence type="ECO:0000313" key="8">
    <source>
        <dbReference type="Proteomes" id="UP001589776"/>
    </source>
</evidence>
<reference evidence="7 8" key="1">
    <citation type="submission" date="2024-09" db="EMBL/GenBank/DDBJ databases">
        <authorList>
            <person name="Sun Q."/>
            <person name="Mori K."/>
        </authorList>
    </citation>
    <scope>NUCLEOTIDE SEQUENCE [LARGE SCALE GENOMIC DNA]</scope>
    <source>
        <strain evidence="7 8">CCM 7759</strain>
    </source>
</reference>
<dbReference type="Pfam" id="PF03279">
    <property type="entry name" value="Lip_A_acyltrans"/>
    <property type="match status" value="1"/>
</dbReference>
<evidence type="ECO:0000256" key="3">
    <source>
        <dbReference type="ARBA" id="ARBA00022519"/>
    </source>
</evidence>
<keyword evidence="8" id="KW-1185">Reference proteome</keyword>
<accession>A0ABV6DPY3</accession>
<keyword evidence="3" id="KW-0997">Cell inner membrane</keyword>
<keyword evidence="2" id="KW-1003">Cell membrane</keyword>
<proteinExistence type="predicted"/>
<protein>
    <submittedName>
        <fullName evidence="7">Lysophospholipid acyltransferase family protein</fullName>
    </submittedName>
</protein>
<dbReference type="GO" id="GO:0016746">
    <property type="term" value="F:acyltransferase activity"/>
    <property type="evidence" value="ECO:0007669"/>
    <property type="project" value="UniProtKB-KW"/>
</dbReference>
<name>A0ABV6DPY3_9BACL</name>
<dbReference type="Proteomes" id="UP001589776">
    <property type="component" value="Unassembled WGS sequence"/>
</dbReference>
<evidence type="ECO:0000256" key="5">
    <source>
        <dbReference type="ARBA" id="ARBA00023136"/>
    </source>
</evidence>
<dbReference type="PANTHER" id="PTHR30606">
    <property type="entry name" value="LIPID A BIOSYNTHESIS LAUROYL ACYLTRANSFERASE"/>
    <property type="match status" value="1"/>
</dbReference>
<comment type="subcellular location">
    <subcellularLocation>
        <location evidence="1">Cell inner membrane</location>
    </subcellularLocation>
</comment>
<dbReference type="PANTHER" id="PTHR30606:SF10">
    <property type="entry name" value="PHOSPHATIDYLINOSITOL MANNOSIDE ACYLTRANSFERASE"/>
    <property type="match status" value="1"/>
</dbReference>